<gene>
    <name evidence="2" type="ORF">G6N73_23340</name>
</gene>
<dbReference type="Proteomes" id="UP001642900">
    <property type="component" value="Unassembled WGS sequence"/>
</dbReference>
<dbReference type="Pfam" id="PF03640">
    <property type="entry name" value="Lipoprotein_15"/>
    <property type="match status" value="2"/>
</dbReference>
<name>A0A6G4WIJ3_9HYPH</name>
<evidence type="ECO:0008006" key="4">
    <source>
        <dbReference type="Google" id="ProtNLM"/>
    </source>
</evidence>
<evidence type="ECO:0000313" key="3">
    <source>
        <dbReference type="Proteomes" id="UP001642900"/>
    </source>
</evidence>
<accession>A0A6G4WIJ3</accession>
<dbReference type="PANTHER" id="PTHR39335:SF1">
    <property type="entry name" value="BLL4220 PROTEIN"/>
    <property type="match status" value="1"/>
</dbReference>
<keyword evidence="1" id="KW-0732">Signal</keyword>
<protein>
    <recommendedName>
        <fullName evidence="4">Lipoprotein</fullName>
    </recommendedName>
</protein>
<comment type="caution">
    <text evidence="2">The sequence shown here is derived from an EMBL/GenBank/DDBJ whole genome shotgun (WGS) entry which is preliminary data.</text>
</comment>
<dbReference type="GO" id="GO:0043448">
    <property type="term" value="P:alkane catabolic process"/>
    <property type="evidence" value="ECO:0007669"/>
    <property type="project" value="TreeGrafter"/>
</dbReference>
<keyword evidence="3" id="KW-1185">Reference proteome</keyword>
<proteinExistence type="predicted"/>
<evidence type="ECO:0000313" key="2">
    <source>
        <dbReference type="EMBL" id="NGO54046.1"/>
    </source>
</evidence>
<evidence type="ECO:0000256" key="1">
    <source>
        <dbReference type="SAM" id="SignalP"/>
    </source>
</evidence>
<feature type="chain" id="PRO_5026097359" description="Lipoprotein" evidence="1">
    <location>
        <begin position="25"/>
        <end position="151"/>
    </location>
</feature>
<dbReference type="PANTHER" id="PTHR39335">
    <property type="entry name" value="BLL4220 PROTEIN"/>
    <property type="match status" value="1"/>
</dbReference>
<dbReference type="RefSeq" id="WP_165031999.1">
    <property type="nucleotide sequence ID" value="NZ_JAAKZF010000042.1"/>
</dbReference>
<feature type="signal peptide" evidence="1">
    <location>
        <begin position="1"/>
        <end position="24"/>
    </location>
</feature>
<dbReference type="AlphaFoldDB" id="A0A6G4WIJ3"/>
<dbReference type="InterPro" id="IPR005297">
    <property type="entry name" value="Lipoprotein_repeat"/>
</dbReference>
<sequence length="151" mass="16310">MKSYPSVLAVLGGLLLLAAAPALAQDAATVKVAESAEHGKYLADADGRSLYLFESDTRAEGDAKAQISCKDKCLERWPPFYSEGEPQAGDMADAAKLGTVEHDGKMMVTYNGWPLYYFVDDKAPGDTKGHDIEEFGAEWYLVTPEGEKAEG</sequence>
<organism evidence="2 3">
    <name type="scientific">Allomesorhizobium camelthorni</name>
    <dbReference type="NCBI Taxonomy" id="475069"/>
    <lineage>
        <taxon>Bacteria</taxon>
        <taxon>Pseudomonadati</taxon>
        <taxon>Pseudomonadota</taxon>
        <taxon>Alphaproteobacteria</taxon>
        <taxon>Hyphomicrobiales</taxon>
        <taxon>Phyllobacteriaceae</taxon>
        <taxon>Allomesorhizobium</taxon>
    </lineage>
</organism>
<dbReference type="EMBL" id="JAAKZF010000042">
    <property type="protein sequence ID" value="NGO54046.1"/>
    <property type="molecule type" value="Genomic_DNA"/>
</dbReference>
<reference evidence="2 3" key="1">
    <citation type="submission" date="2020-02" db="EMBL/GenBank/DDBJ databases">
        <title>Genome sequence of strain CCNWXJ40-4.</title>
        <authorList>
            <person name="Gao J."/>
            <person name="Sun J."/>
        </authorList>
    </citation>
    <scope>NUCLEOTIDE SEQUENCE [LARGE SCALE GENOMIC DNA]</scope>
    <source>
        <strain evidence="2 3">CCNWXJ 40-4</strain>
    </source>
</reference>